<dbReference type="PATRIC" id="fig|1423.173.peg.3203"/>
<dbReference type="InterPro" id="IPR032617">
    <property type="entry name" value="DUF4885"/>
</dbReference>
<protein>
    <submittedName>
        <fullName evidence="1">Uncharacterized protein</fullName>
    </submittedName>
</protein>
<evidence type="ECO:0000313" key="1">
    <source>
        <dbReference type="EMBL" id="KIU11089.1"/>
    </source>
</evidence>
<dbReference type="Pfam" id="PF16226">
    <property type="entry name" value="DUF4885"/>
    <property type="match status" value="1"/>
</dbReference>
<gene>
    <name evidence="1" type="ORF">SC09_Contig25orf01048</name>
</gene>
<dbReference type="AlphaFoldDB" id="A0A0D1JFA5"/>
<dbReference type="STRING" id="483913.AN935_01050"/>
<name>A0A0D1JFA5_BACIU</name>
<proteinExistence type="predicted"/>
<sequence>MLKKYYYNFLSYYRSELSKIAEAGYNAIPDFILSIDYSNGSLRDVGQSKSYGTGDTGWLEALKRQSGVNY</sequence>
<dbReference type="Proteomes" id="UP000032247">
    <property type="component" value="Unassembled WGS sequence"/>
</dbReference>
<organism evidence="1 2">
    <name type="scientific">Bacillus subtilis</name>
    <dbReference type="NCBI Taxonomy" id="1423"/>
    <lineage>
        <taxon>Bacteria</taxon>
        <taxon>Bacillati</taxon>
        <taxon>Bacillota</taxon>
        <taxon>Bacilli</taxon>
        <taxon>Bacillales</taxon>
        <taxon>Bacillaceae</taxon>
        <taxon>Bacillus</taxon>
    </lineage>
</organism>
<evidence type="ECO:0000313" key="2">
    <source>
        <dbReference type="Proteomes" id="UP000032247"/>
    </source>
</evidence>
<accession>A0A0D1JFA5</accession>
<dbReference type="EMBL" id="JXBC01000004">
    <property type="protein sequence ID" value="KIU11089.1"/>
    <property type="molecule type" value="Genomic_DNA"/>
</dbReference>
<reference evidence="1 2" key="1">
    <citation type="submission" date="2014-12" db="EMBL/GenBank/DDBJ databases">
        <title>Comparative genome analysis of Bacillus coagulans HM-08, Clostridium butyricum HM-68, Bacillus subtilis HM-66 and Bacillus licheniformis BL-09.</title>
        <authorList>
            <person name="Zhang H."/>
        </authorList>
    </citation>
    <scope>NUCLEOTIDE SEQUENCE [LARGE SCALE GENOMIC DNA]</scope>
    <source>
        <strain evidence="1 2">HM-66</strain>
    </source>
</reference>
<comment type="caution">
    <text evidence="1">The sequence shown here is derived from an EMBL/GenBank/DDBJ whole genome shotgun (WGS) entry which is preliminary data.</text>
</comment>